<dbReference type="AlphaFoldDB" id="A0AA50KEP9"/>
<dbReference type="InterPro" id="IPR014509">
    <property type="entry name" value="YjdF-like"/>
</dbReference>
<dbReference type="EMBL" id="CP132914">
    <property type="protein sequence ID" value="WMB73814.1"/>
    <property type="molecule type" value="Genomic_DNA"/>
</dbReference>
<keyword evidence="1" id="KW-0812">Transmembrane</keyword>
<keyword evidence="1" id="KW-1133">Transmembrane helix</keyword>
<reference evidence="2" key="1">
    <citation type="submission" date="2023-08" db="EMBL/GenBank/DDBJ databases">
        <title>Complete genome sequence of Shewanella oncorhynchi Z-P2, a siderophore putrebactin-producing bacterium.</title>
        <authorList>
            <person name="Zhang Y."/>
        </authorList>
    </citation>
    <scope>NUCLEOTIDE SEQUENCE</scope>
    <source>
        <strain evidence="2">Z-P2</strain>
    </source>
</reference>
<feature type="transmembrane region" description="Helical" evidence="1">
    <location>
        <begin position="94"/>
        <end position="110"/>
    </location>
</feature>
<keyword evidence="1" id="KW-0472">Membrane</keyword>
<dbReference type="RefSeq" id="WP_306684647.1">
    <property type="nucleotide sequence ID" value="NZ_CP132914.1"/>
</dbReference>
<gene>
    <name evidence="2" type="ORF">RA178_04095</name>
</gene>
<dbReference type="InterPro" id="IPR058534">
    <property type="entry name" value="YjdF"/>
</dbReference>
<feature type="transmembrane region" description="Helical" evidence="1">
    <location>
        <begin position="28"/>
        <end position="45"/>
    </location>
</feature>
<accession>A0AA50KEP9</accession>
<feature type="transmembrane region" description="Helical" evidence="1">
    <location>
        <begin position="122"/>
        <end position="141"/>
    </location>
</feature>
<feature type="transmembrane region" description="Helical" evidence="1">
    <location>
        <begin position="173"/>
        <end position="190"/>
    </location>
</feature>
<dbReference type="Proteomes" id="UP001236800">
    <property type="component" value="Chromosome"/>
</dbReference>
<organism evidence="2">
    <name type="scientific">Shewanella oncorhynchi</name>
    <dbReference type="NCBI Taxonomy" id="2726434"/>
    <lineage>
        <taxon>Bacteria</taxon>
        <taxon>Pseudomonadati</taxon>
        <taxon>Pseudomonadota</taxon>
        <taxon>Gammaproteobacteria</taxon>
        <taxon>Alteromonadales</taxon>
        <taxon>Shewanellaceae</taxon>
        <taxon>Shewanella</taxon>
    </lineage>
</organism>
<evidence type="ECO:0000256" key="1">
    <source>
        <dbReference type="SAM" id="Phobius"/>
    </source>
</evidence>
<dbReference type="GeneID" id="301338337"/>
<sequence>MNNKIAWCGIYLSVLVWSAIKPADPFTWWLEALPALIAVPILFFTRKRFPLTPLVYFLVLIHCCVLFVGAHYTYAEVPLFDTIADWMGSERNNYDKVGHFAQGFIPAMLAREIMLRNQAVKPGAWCAFLATCFVLAFSAFYELIEWWVAVTTGEGAEAFLGTQGYVWDTQSDMFLALIGAIVALALLSRFQDKQIARLKQRI</sequence>
<protein>
    <submittedName>
        <fullName evidence="2">DUF2238 domain-containing protein</fullName>
    </submittedName>
</protein>
<dbReference type="PIRSF" id="PIRSF020606">
    <property type="entry name" value="UCP020606"/>
    <property type="match status" value="1"/>
</dbReference>
<dbReference type="KEGG" id="sog:RA178_04095"/>
<dbReference type="Pfam" id="PF09997">
    <property type="entry name" value="DUF2238"/>
    <property type="match status" value="1"/>
</dbReference>
<name>A0AA50KEP9_9GAMM</name>
<evidence type="ECO:0000313" key="2">
    <source>
        <dbReference type="EMBL" id="WMB73814.1"/>
    </source>
</evidence>
<feature type="transmembrane region" description="Helical" evidence="1">
    <location>
        <begin position="54"/>
        <end position="74"/>
    </location>
</feature>
<proteinExistence type="predicted"/>